<feature type="region of interest" description="Disordered" evidence="5">
    <location>
        <begin position="155"/>
        <end position="190"/>
    </location>
</feature>
<proteinExistence type="inferred from homology"/>
<gene>
    <name evidence="6" type="ORF">HPG69_018578</name>
</gene>
<evidence type="ECO:0000256" key="2">
    <source>
        <dbReference type="ARBA" id="ARBA00022603"/>
    </source>
</evidence>
<comment type="caution">
    <text evidence="6">The sequence shown here is derived from an EMBL/GenBank/DDBJ whole genome shotgun (WGS) entry which is preliminary data.</text>
</comment>
<evidence type="ECO:0000256" key="3">
    <source>
        <dbReference type="ARBA" id="ARBA00022679"/>
    </source>
</evidence>
<keyword evidence="7" id="KW-1185">Reference proteome</keyword>
<dbReference type="AlphaFoldDB" id="A0A7J7EZV5"/>
<dbReference type="GO" id="GO:0032259">
    <property type="term" value="P:methylation"/>
    <property type="evidence" value="ECO:0007669"/>
    <property type="project" value="UniProtKB-KW"/>
</dbReference>
<evidence type="ECO:0008006" key="8">
    <source>
        <dbReference type="Google" id="ProtNLM"/>
    </source>
</evidence>
<keyword evidence="4" id="KW-0949">S-adenosyl-L-methionine</keyword>
<dbReference type="GO" id="GO:0008112">
    <property type="term" value="F:nicotinamide N-methyltransferase activity"/>
    <property type="evidence" value="ECO:0007669"/>
    <property type="project" value="TreeGrafter"/>
</dbReference>
<name>A0A7J7EZV5_DICBM</name>
<dbReference type="InterPro" id="IPR000940">
    <property type="entry name" value="NNMT_TEMT_trans"/>
</dbReference>
<protein>
    <recommendedName>
        <fullName evidence="8">Phenylethanolamine N-methyltransferase</fullName>
    </recommendedName>
</protein>
<dbReference type="EMBL" id="JACDTQ010001719">
    <property type="protein sequence ID" value="KAF5921178.1"/>
    <property type="molecule type" value="Genomic_DNA"/>
</dbReference>
<dbReference type="PROSITE" id="PS51681">
    <property type="entry name" value="SAM_MT_NNMT_PNMT_TEMT"/>
    <property type="match status" value="1"/>
</dbReference>
<evidence type="ECO:0000313" key="7">
    <source>
        <dbReference type="Proteomes" id="UP000551758"/>
    </source>
</evidence>
<reference evidence="6 7" key="1">
    <citation type="journal article" date="2020" name="Mol. Biol. Evol.">
        <title>Interspecific Gene Flow and the Evolution of Specialization in Black and White Rhinoceros.</title>
        <authorList>
            <person name="Moodley Y."/>
            <person name="Westbury M.V."/>
            <person name="Russo I.M."/>
            <person name="Gopalakrishnan S."/>
            <person name="Rakotoarivelo A."/>
            <person name="Olsen R.A."/>
            <person name="Prost S."/>
            <person name="Tunstall T."/>
            <person name="Ryder O.A."/>
            <person name="Dalen L."/>
            <person name="Bruford M.W."/>
        </authorList>
    </citation>
    <scope>NUCLEOTIDE SEQUENCE [LARGE SCALE GENOMIC DNA]</scope>
    <source>
        <strain evidence="6">SBR-YM</strain>
        <tissue evidence="6">Skin</tissue>
    </source>
</reference>
<evidence type="ECO:0000256" key="5">
    <source>
        <dbReference type="SAM" id="MobiDB-lite"/>
    </source>
</evidence>
<comment type="similarity">
    <text evidence="1">Belongs to the class I-like SAM-binding methyltransferase superfamily. NNMT/PNMT/TEMT family.</text>
</comment>
<dbReference type="InterPro" id="IPR029063">
    <property type="entry name" value="SAM-dependent_MTases_sf"/>
</dbReference>
<dbReference type="Pfam" id="PF01234">
    <property type="entry name" value="NNMT_PNMT_TEMT"/>
    <property type="match status" value="1"/>
</dbReference>
<dbReference type="GO" id="GO:0005829">
    <property type="term" value="C:cytosol"/>
    <property type="evidence" value="ECO:0007669"/>
    <property type="project" value="TreeGrafter"/>
</dbReference>
<keyword evidence="2" id="KW-0489">Methyltransferase</keyword>
<dbReference type="PANTHER" id="PTHR10867">
    <property type="entry name" value="NNMT/PNMT/TEMT FAMILY MEMBER"/>
    <property type="match status" value="1"/>
</dbReference>
<sequence>MALQESVVPDVYQVNFEPTASLDYFKFGQNPAGDERLHFLLKHYNATFKSGRLKGKLLIDIGSGPTIYQLPSACESLKEIITTDYLTTWTRTAWSWRNKWAEKEERLGRAVRQVLKCDILKERPLEPAVLPWPTASFPLCALRLPAPPWGPAGKSCATSGPCSGQGPSGAERGLRPLSTWWGTRGSPHCP</sequence>
<keyword evidence="3" id="KW-0808">Transferase</keyword>
<evidence type="ECO:0000256" key="1">
    <source>
        <dbReference type="ARBA" id="ARBA00007996"/>
    </source>
</evidence>
<accession>A0A7J7EZV5</accession>
<dbReference type="PANTHER" id="PTHR10867:SF40">
    <property type="entry name" value="NICOTINAMIDE N-METHYLTRANSFERASE"/>
    <property type="match status" value="1"/>
</dbReference>
<dbReference type="Proteomes" id="UP000551758">
    <property type="component" value="Unassembled WGS sequence"/>
</dbReference>
<dbReference type="Gene3D" id="3.40.50.150">
    <property type="entry name" value="Vaccinia Virus protein VP39"/>
    <property type="match status" value="1"/>
</dbReference>
<dbReference type="SUPFAM" id="SSF53335">
    <property type="entry name" value="S-adenosyl-L-methionine-dependent methyltransferases"/>
    <property type="match status" value="1"/>
</dbReference>
<evidence type="ECO:0000313" key="6">
    <source>
        <dbReference type="EMBL" id="KAF5921178.1"/>
    </source>
</evidence>
<evidence type="ECO:0000256" key="4">
    <source>
        <dbReference type="ARBA" id="ARBA00022691"/>
    </source>
</evidence>
<organism evidence="6 7">
    <name type="scientific">Diceros bicornis minor</name>
    <name type="common">South-central black rhinoceros</name>
    <dbReference type="NCBI Taxonomy" id="77932"/>
    <lineage>
        <taxon>Eukaryota</taxon>
        <taxon>Metazoa</taxon>
        <taxon>Chordata</taxon>
        <taxon>Craniata</taxon>
        <taxon>Vertebrata</taxon>
        <taxon>Euteleostomi</taxon>
        <taxon>Mammalia</taxon>
        <taxon>Eutheria</taxon>
        <taxon>Laurasiatheria</taxon>
        <taxon>Perissodactyla</taxon>
        <taxon>Rhinocerotidae</taxon>
        <taxon>Diceros</taxon>
    </lineage>
</organism>